<name>A0A1I7F5I0_9BURK</name>
<evidence type="ECO:0000313" key="2">
    <source>
        <dbReference type="Proteomes" id="UP000183656"/>
    </source>
</evidence>
<dbReference type="RefSeq" id="WP_054255446.1">
    <property type="nucleotide sequence ID" value="NZ_CYIG01000007.1"/>
</dbReference>
<reference evidence="1 2" key="1">
    <citation type="submission" date="2016-10" db="EMBL/GenBank/DDBJ databases">
        <authorList>
            <person name="de Groot N.N."/>
        </authorList>
    </citation>
    <scope>NUCLEOTIDE SEQUENCE [LARGE SCALE GENOMIC DNA]</scope>
    <source>
        <strain evidence="1 2">R-24608</strain>
    </source>
</reference>
<gene>
    <name evidence="1" type="ORF">SAMN04489707_1001185</name>
</gene>
<organism evidence="1 2">
    <name type="scientific">Paenacidovorax caeni</name>
    <dbReference type="NCBI Taxonomy" id="343013"/>
    <lineage>
        <taxon>Bacteria</taxon>
        <taxon>Pseudomonadati</taxon>
        <taxon>Pseudomonadota</taxon>
        <taxon>Betaproteobacteria</taxon>
        <taxon>Burkholderiales</taxon>
        <taxon>Comamonadaceae</taxon>
        <taxon>Paenacidovorax</taxon>
    </lineage>
</organism>
<evidence type="ECO:0000313" key="1">
    <source>
        <dbReference type="EMBL" id="SFU31419.1"/>
    </source>
</evidence>
<dbReference type="STRING" id="343013.SAMN04489707_1001185"/>
<accession>A0A1I7F5I0</accession>
<sequence>MDDKHANDDQQTKELDQQYALFRLWLISPQAQVNPHLGPEAMIEEAMWMAWKEGYRYGKHQKNPARTK</sequence>
<dbReference type="Proteomes" id="UP000183656">
    <property type="component" value="Unassembled WGS sequence"/>
</dbReference>
<protein>
    <submittedName>
        <fullName evidence="1">Uncharacterized protein</fullName>
    </submittedName>
</protein>
<keyword evidence="2" id="KW-1185">Reference proteome</keyword>
<proteinExistence type="predicted"/>
<dbReference type="EMBL" id="FPBX01000001">
    <property type="protein sequence ID" value="SFU31419.1"/>
    <property type="molecule type" value="Genomic_DNA"/>
</dbReference>
<dbReference type="AlphaFoldDB" id="A0A1I7F5I0"/>